<protein>
    <submittedName>
        <fullName evidence="1">Uncharacterized protein</fullName>
    </submittedName>
</protein>
<dbReference type="AlphaFoldDB" id="A0AB39R5D6"/>
<reference evidence="1" key="1">
    <citation type="submission" date="2024-07" db="EMBL/GenBank/DDBJ databases">
        <authorList>
            <person name="Yu S.T."/>
        </authorList>
    </citation>
    <scope>NUCLEOTIDE SEQUENCE</scope>
    <source>
        <strain evidence="1">R41</strain>
    </source>
</reference>
<name>A0AB39R5D6_9ACTN</name>
<accession>A0AB39R5D6</accession>
<organism evidence="1">
    <name type="scientific">Streptomyces sp. R41</name>
    <dbReference type="NCBI Taxonomy" id="3238632"/>
    <lineage>
        <taxon>Bacteria</taxon>
        <taxon>Bacillati</taxon>
        <taxon>Actinomycetota</taxon>
        <taxon>Actinomycetes</taxon>
        <taxon>Kitasatosporales</taxon>
        <taxon>Streptomycetaceae</taxon>
        <taxon>Streptomyces</taxon>
    </lineage>
</organism>
<dbReference type="RefSeq" id="WP_369244416.1">
    <property type="nucleotide sequence ID" value="NZ_CP163443.1"/>
</dbReference>
<proteinExistence type="predicted"/>
<dbReference type="EMBL" id="CP163443">
    <property type="protein sequence ID" value="XDQ51075.1"/>
    <property type="molecule type" value="Genomic_DNA"/>
</dbReference>
<gene>
    <name evidence="1" type="ORF">AB5J53_05030</name>
</gene>
<sequence length="110" mass="11669">MAQIRVEQERTAVQAAEAARQARPCADCGAQRSAGLCEACGYQRETQAMLEEIVLIAAAGSADIDDSDYVAAMVSLVVVYGISGWECAGVCPGRTSTGEDRSLNRRWAIA</sequence>
<evidence type="ECO:0000313" key="1">
    <source>
        <dbReference type="EMBL" id="XDQ51075.1"/>
    </source>
</evidence>